<dbReference type="OMA" id="WSKLVYN"/>
<dbReference type="EMBL" id="KB705480">
    <property type="protein sequence ID" value="EMR72264.1"/>
    <property type="molecule type" value="Genomic_DNA"/>
</dbReference>
<evidence type="ECO:0000313" key="4">
    <source>
        <dbReference type="Proteomes" id="UP000012174"/>
    </source>
</evidence>
<keyword evidence="4" id="KW-1185">Reference proteome</keyword>
<dbReference type="InterPro" id="IPR013332">
    <property type="entry name" value="KPR_N"/>
</dbReference>
<accession>M7T045</accession>
<dbReference type="SUPFAM" id="SSF48179">
    <property type="entry name" value="6-phosphogluconate dehydrogenase C-terminal domain-like"/>
    <property type="match status" value="1"/>
</dbReference>
<dbReference type="Pfam" id="PF08546">
    <property type="entry name" value="ApbA_C"/>
    <property type="match status" value="1"/>
</dbReference>
<dbReference type="HOGENOM" id="CLU_031468_2_2_1"/>
<dbReference type="InterPro" id="IPR013752">
    <property type="entry name" value="KPA_reductase"/>
</dbReference>
<dbReference type="AlphaFoldDB" id="M7T045"/>
<name>M7T045_EUTLA</name>
<dbReference type="eggNOG" id="ENOG502QWBM">
    <property type="taxonomic scope" value="Eukaryota"/>
</dbReference>
<reference evidence="4" key="1">
    <citation type="journal article" date="2013" name="Genome Announc.">
        <title>Draft genome sequence of the grapevine dieback fungus Eutypa lata UCR-EL1.</title>
        <authorList>
            <person name="Blanco-Ulate B."/>
            <person name="Rolshausen P.E."/>
            <person name="Cantu D."/>
        </authorList>
    </citation>
    <scope>NUCLEOTIDE SEQUENCE [LARGE SCALE GENOMIC DNA]</scope>
    <source>
        <strain evidence="4">UCR-EL1</strain>
    </source>
</reference>
<dbReference type="InterPro" id="IPR051402">
    <property type="entry name" value="KPR-Related"/>
</dbReference>
<dbReference type="Gene3D" id="3.40.50.720">
    <property type="entry name" value="NAD(P)-binding Rossmann-like Domain"/>
    <property type="match status" value="1"/>
</dbReference>
<dbReference type="FunFam" id="1.10.1040.10:FF:000017">
    <property type="entry name" value="2-dehydropantoate 2-reductase"/>
    <property type="match status" value="1"/>
</dbReference>
<dbReference type="Proteomes" id="UP000012174">
    <property type="component" value="Unassembled WGS sequence"/>
</dbReference>
<dbReference type="PANTHER" id="PTHR21708">
    <property type="entry name" value="PROBABLE 2-DEHYDROPANTOATE 2-REDUCTASE"/>
    <property type="match status" value="1"/>
</dbReference>
<dbReference type="OrthoDB" id="3609at2759"/>
<dbReference type="GO" id="GO:0005737">
    <property type="term" value="C:cytoplasm"/>
    <property type="evidence" value="ECO:0007669"/>
    <property type="project" value="TreeGrafter"/>
</dbReference>
<proteinExistence type="predicted"/>
<gene>
    <name evidence="3" type="ORF">UCREL1_682</name>
</gene>
<evidence type="ECO:0000259" key="2">
    <source>
        <dbReference type="Pfam" id="PF08546"/>
    </source>
</evidence>
<evidence type="ECO:0000313" key="3">
    <source>
        <dbReference type="EMBL" id="EMR72264.1"/>
    </source>
</evidence>
<dbReference type="InterPro" id="IPR013328">
    <property type="entry name" value="6PGD_dom2"/>
</dbReference>
<protein>
    <submittedName>
        <fullName evidence="3">Putative 2-dehydropantoate 2-reductase family protein</fullName>
    </submittedName>
</protein>
<dbReference type="KEGG" id="ela:UCREL1_682"/>
<evidence type="ECO:0000259" key="1">
    <source>
        <dbReference type="Pfam" id="PF02558"/>
    </source>
</evidence>
<organism evidence="3 4">
    <name type="scientific">Eutypa lata (strain UCR-EL1)</name>
    <name type="common">Grapevine dieback disease fungus</name>
    <name type="synonym">Eutypa armeniacae</name>
    <dbReference type="NCBI Taxonomy" id="1287681"/>
    <lineage>
        <taxon>Eukaryota</taxon>
        <taxon>Fungi</taxon>
        <taxon>Dikarya</taxon>
        <taxon>Ascomycota</taxon>
        <taxon>Pezizomycotina</taxon>
        <taxon>Sordariomycetes</taxon>
        <taxon>Xylariomycetidae</taxon>
        <taxon>Xylariales</taxon>
        <taxon>Diatrypaceae</taxon>
        <taxon>Eutypa</taxon>
    </lineage>
</organism>
<dbReference type="Gene3D" id="1.10.1040.10">
    <property type="entry name" value="N-(1-d-carboxylethyl)-l-norvaline Dehydrogenase, domain 2"/>
    <property type="match status" value="1"/>
</dbReference>
<feature type="domain" description="Ketopantoate reductase N-terminal" evidence="1">
    <location>
        <begin position="2"/>
        <end position="50"/>
    </location>
</feature>
<dbReference type="PANTHER" id="PTHR21708:SF30">
    <property type="entry name" value="2-DEHYDROPANTOATE 2-REDUCTASE-RELATED"/>
    <property type="match status" value="1"/>
</dbReference>
<sequence length="226" mass="24687">MNGINIEKPLIKAFPTNIILSGVSLIGTAEKGHGHIIHDDHDELIVGAFNNPGVSQDAASAAAAEFVDMYRTSGKVKCVLNGDVGFVRWRKLVYNATFNPIATILRMDTSRMRVAKFPIEALIKPAMWEIWNIAKAAGHPLPDGHVDKTVEADPFDVWCKPSMLQDAQKGNYIEYENLVGEPIKEAERLGVPTPTLKIIYGFCAGLQWQTKEAKGLIELPAGAPAP</sequence>
<dbReference type="InterPro" id="IPR008927">
    <property type="entry name" value="6-PGluconate_DH-like_C_sf"/>
</dbReference>
<dbReference type="Pfam" id="PF02558">
    <property type="entry name" value="ApbA"/>
    <property type="match status" value="1"/>
</dbReference>
<feature type="domain" description="Ketopantoate reductase C-terminal" evidence="2">
    <location>
        <begin position="88"/>
        <end position="204"/>
    </location>
</feature>